<evidence type="ECO:0000256" key="3">
    <source>
        <dbReference type="ARBA" id="ARBA00022598"/>
    </source>
</evidence>
<dbReference type="SUPFAM" id="SSF56037">
    <property type="entry name" value="PheT/TilS domain"/>
    <property type="match status" value="1"/>
</dbReference>
<name>A0ABS5T1Q4_9GAMM</name>
<dbReference type="Pfam" id="PF09179">
    <property type="entry name" value="TilS"/>
    <property type="match status" value="1"/>
</dbReference>
<evidence type="ECO:0000256" key="8">
    <source>
        <dbReference type="HAMAP-Rule" id="MF_01161"/>
    </source>
</evidence>
<keyword evidence="5 8" id="KW-0547">Nucleotide-binding</keyword>
<dbReference type="PANTHER" id="PTHR43033:SF1">
    <property type="entry name" value="TRNA(ILE)-LYSIDINE SYNTHASE-RELATED"/>
    <property type="match status" value="1"/>
</dbReference>
<dbReference type="NCBIfam" id="TIGR02433">
    <property type="entry name" value="lysidine_TilS_C"/>
    <property type="match status" value="1"/>
</dbReference>
<dbReference type="RefSeq" id="WP_214212061.1">
    <property type="nucleotide sequence ID" value="NZ_JABBFO010000001.1"/>
</dbReference>
<dbReference type="Pfam" id="PF01171">
    <property type="entry name" value="ATP_bind_3"/>
    <property type="match status" value="1"/>
</dbReference>
<comment type="subcellular location">
    <subcellularLocation>
        <location evidence="1 8">Cytoplasm</location>
    </subcellularLocation>
</comment>
<dbReference type="EMBL" id="JABBFO010000001">
    <property type="protein sequence ID" value="MBT0726261.1"/>
    <property type="molecule type" value="Genomic_DNA"/>
</dbReference>
<keyword evidence="4 8" id="KW-0819">tRNA processing</keyword>
<organism evidence="10 11">
    <name type="scientific">Rosenbergiella australiborealis</name>
    <dbReference type="NCBI Taxonomy" id="1544696"/>
    <lineage>
        <taxon>Bacteria</taxon>
        <taxon>Pseudomonadati</taxon>
        <taxon>Pseudomonadota</taxon>
        <taxon>Gammaproteobacteria</taxon>
        <taxon>Enterobacterales</taxon>
        <taxon>Erwiniaceae</taxon>
        <taxon>Rosenbergiella</taxon>
    </lineage>
</organism>
<dbReference type="Gene3D" id="3.40.50.620">
    <property type="entry name" value="HUPs"/>
    <property type="match status" value="1"/>
</dbReference>
<evidence type="ECO:0000313" key="11">
    <source>
        <dbReference type="Proteomes" id="UP000786875"/>
    </source>
</evidence>
<dbReference type="InterPro" id="IPR014729">
    <property type="entry name" value="Rossmann-like_a/b/a_fold"/>
</dbReference>
<dbReference type="NCBIfam" id="TIGR02432">
    <property type="entry name" value="lysidine_TilS_N"/>
    <property type="match status" value="1"/>
</dbReference>
<comment type="function">
    <text evidence="8">Ligates lysine onto the cytidine present at position 34 of the AUA codon-specific tRNA(Ile) that contains the anticodon CAU, in an ATP-dependent manner. Cytidine is converted to lysidine, thus changing the amino acid specificity of the tRNA from methionine to isoleucine.</text>
</comment>
<comment type="similarity">
    <text evidence="8">Belongs to the tRNA(Ile)-lysidine synthase family.</text>
</comment>
<dbReference type="InterPro" id="IPR012796">
    <property type="entry name" value="Lysidine-tRNA-synth_C"/>
</dbReference>
<keyword evidence="6 8" id="KW-0067">ATP-binding</keyword>
<feature type="domain" description="Lysidine-tRNA(Ile) synthetase C-terminal" evidence="9">
    <location>
        <begin position="358"/>
        <end position="429"/>
    </location>
</feature>
<dbReference type="SMART" id="SM00977">
    <property type="entry name" value="TilS_C"/>
    <property type="match status" value="1"/>
</dbReference>
<evidence type="ECO:0000256" key="7">
    <source>
        <dbReference type="ARBA" id="ARBA00048539"/>
    </source>
</evidence>
<keyword evidence="11" id="KW-1185">Reference proteome</keyword>
<gene>
    <name evidence="8 10" type="primary">tilS</name>
    <name evidence="10" type="ORF">HGT73_02495</name>
</gene>
<dbReference type="InterPro" id="IPR012094">
    <property type="entry name" value="tRNA_Ile_lys_synt"/>
</dbReference>
<reference evidence="10 11" key="1">
    <citation type="submission" date="2020-04" db="EMBL/GenBank/DDBJ databases">
        <title>Genome sequencing of Rosenbergiella species.</title>
        <authorList>
            <person name="Alvarez-Perez S."/>
            <person name="Lievens B."/>
        </authorList>
    </citation>
    <scope>NUCLEOTIDE SEQUENCE [LARGE SCALE GENOMIC DNA]</scope>
    <source>
        <strain evidence="10 11">CdVSA20.1</strain>
    </source>
</reference>
<dbReference type="InterPro" id="IPR012795">
    <property type="entry name" value="tRNA_Ile_lys_synt_N"/>
</dbReference>
<keyword evidence="3 8" id="KW-0436">Ligase</keyword>
<keyword evidence="2 8" id="KW-0963">Cytoplasm</keyword>
<dbReference type="HAMAP" id="MF_01161">
    <property type="entry name" value="tRNA_Ile_lys_synt"/>
    <property type="match status" value="1"/>
</dbReference>
<sequence length="451" mass="51040">MAGDLQLNGHQQLLIGFSGGLDSTVLVHQLAELRHKQPLTLRAVYIHHGLSHFADEWLDHCQQVCNNLQIPFISRHVQLLGGKGGIEAEARALRYQEFSRLLTPGEALVTAHHQDDQCETLLLALKRGSGPAGLSAMPVSRQIGDHWHLRPLLNFSRQALENYADKHQLSWIDDESNQDDRYDRNFLRLHILPYLTQRWPHFAQNVARSAELCGEQEALLDELLAAELQSSIAVDGSISIAPLADCTEPKRNALLRRWLTQRGAPLPSRQALIGLWHEVALSRKDASPELRMEKNGYLRRYQQRLYYGRAFHGLQGKILPWDNISNSLVLPDNLGMLCFQPIKMQGKHLRLPTAEQSVSIRFGQSAHLHLVGRHGGRSLKKIWQEKGVPTWLRTSIPLVYYDEELVCAPGIFITQAGISSGEGGHCLQWLDIEPELKPWINFSSEQNVNFE</sequence>
<dbReference type="SUPFAM" id="SSF82829">
    <property type="entry name" value="MesJ substrate recognition domain-like"/>
    <property type="match status" value="1"/>
</dbReference>
<dbReference type="CDD" id="cd01992">
    <property type="entry name" value="TilS_N"/>
    <property type="match status" value="1"/>
</dbReference>
<comment type="domain">
    <text evidence="8">The N-terminal region contains the highly conserved SGGXDS motif, predicted to be a P-loop motif involved in ATP binding.</text>
</comment>
<comment type="caution">
    <text evidence="10">The sequence shown here is derived from an EMBL/GenBank/DDBJ whole genome shotgun (WGS) entry which is preliminary data.</text>
</comment>
<evidence type="ECO:0000256" key="5">
    <source>
        <dbReference type="ARBA" id="ARBA00022741"/>
    </source>
</evidence>
<dbReference type="EC" id="6.3.4.19" evidence="8"/>
<evidence type="ECO:0000256" key="2">
    <source>
        <dbReference type="ARBA" id="ARBA00022490"/>
    </source>
</evidence>
<evidence type="ECO:0000256" key="1">
    <source>
        <dbReference type="ARBA" id="ARBA00004496"/>
    </source>
</evidence>
<dbReference type="Proteomes" id="UP000786875">
    <property type="component" value="Unassembled WGS sequence"/>
</dbReference>
<dbReference type="Pfam" id="PF11734">
    <property type="entry name" value="TilS_C"/>
    <property type="match status" value="1"/>
</dbReference>
<dbReference type="SUPFAM" id="SSF52402">
    <property type="entry name" value="Adenine nucleotide alpha hydrolases-like"/>
    <property type="match status" value="1"/>
</dbReference>
<dbReference type="InterPro" id="IPR015262">
    <property type="entry name" value="tRNA_Ile_lys_synt_subst-bd"/>
</dbReference>
<dbReference type="GO" id="GO:0032267">
    <property type="term" value="F:tRNA(Ile)-lysidine synthase activity"/>
    <property type="evidence" value="ECO:0007669"/>
    <property type="project" value="UniProtKB-EC"/>
</dbReference>
<comment type="catalytic activity">
    <reaction evidence="7 8">
        <text>cytidine(34) in tRNA(Ile2) + L-lysine + ATP = lysidine(34) in tRNA(Ile2) + AMP + diphosphate + H(+)</text>
        <dbReference type="Rhea" id="RHEA:43744"/>
        <dbReference type="Rhea" id="RHEA-COMP:10625"/>
        <dbReference type="Rhea" id="RHEA-COMP:10670"/>
        <dbReference type="ChEBI" id="CHEBI:15378"/>
        <dbReference type="ChEBI" id="CHEBI:30616"/>
        <dbReference type="ChEBI" id="CHEBI:32551"/>
        <dbReference type="ChEBI" id="CHEBI:33019"/>
        <dbReference type="ChEBI" id="CHEBI:82748"/>
        <dbReference type="ChEBI" id="CHEBI:83665"/>
        <dbReference type="ChEBI" id="CHEBI:456215"/>
        <dbReference type="EC" id="6.3.4.19"/>
    </reaction>
</comment>
<evidence type="ECO:0000313" key="10">
    <source>
        <dbReference type="EMBL" id="MBT0726261.1"/>
    </source>
</evidence>
<evidence type="ECO:0000256" key="6">
    <source>
        <dbReference type="ARBA" id="ARBA00022840"/>
    </source>
</evidence>
<protein>
    <recommendedName>
        <fullName evidence="8">tRNA(Ile)-lysidine synthase</fullName>
        <ecNumber evidence="8">6.3.4.19</ecNumber>
    </recommendedName>
    <alternativeName>
        <fullName evidence="8">tRNA(Ile)-2-lysyl-cytidine synthase</fullName>
    </alternativeName>
    <alternativeName>
        <fullName evidence="8">tRNA(Ile)-lysidine synthetase</fullName>
    </alternativeName>
</protein>
<dbReference type="PANTHER" id="PTHR43033">
    <property type="entry name" value="TRNA(ILE)-LYSIDINE SYNTHASE-RELATED"/>
    <property type="match status" value="1"/>
</dbReference>
<feature type="binding site" evidence="8">
    <location>
        <begin position="18"/>
        <end position="23"/>
    </location>
    <ligand>
        <name>ATP</name>
        <dbReference type="ChEBI" id="CHEBI:30616"/>
    </ligand>
</feature>
<dbReference type="InterPro" id="IPR011063">
    <property type="entry name" value="TilS/TtcA_N"/>
</dbReference>
<evidence type="ECO:0000259" key="9">
    <source>
        <dbReference type="SMART" id="SM00977"/>
    </source>
</evidence>
<evidence type="ECO:0000256" key="4">
    <source>
        <dbReference type="ARBA" id="ARBA00022694"/>
    </source>
</evidence>
<accession>A0ABS5T1Q4</accession>
<proteinExistence type="inferred from homology"/>
<dbReference type="Gene3D" id="1.20.59.20">
    <property type="match status" value="1"/>
</dbReference>